<evidence type="ECO:0000313" key="10">
    <source>
        <dbReference type="Proteomes" id="UP000682416"/>
    </source>
</evidence>
<dbReference type="SUPFAM" id="SSF53383">
    <property type="entry name" value="PLP-dependent transferases"/>
    <property type="match status" value="1"/>
</dbReference>
<dbReference type="InterPro" id="IPR015421">
    <property type="entry name" value="PyrdxlP-dep_Trfase_major"/>
</dbReference>
<dbReference type="InterPro" id="IPR015424">
    <property type="entry name" value="PyrdxlP-dep_Trfase"/>
</dbReference>
<keyword evidence="5 7" id="KW-0456">Lyase</keyword>
<dbReference type="PANTHER" id="PTHR11999">
    <property type="entry name" value="GROUP II PYRIDOXAL-5-PHOSPHATE DECARBOXYLASE"/>
    <property type="match status" value="1"/>
</dbReference>
<dbReference type="Gene3D" id="3.90.1150.10">
    <property type="entry name" value="Aspartate Aminotransferase, domain 1"/>
    <property type="match status" value="1"/>
</dbReference>
<evidence type="ECO:0000256" key="6">
    <source>
        <dbReference type="PIRSR" id="PIRSR602129-50"/>
    </source>
</evidence>
<evidence type="ECO:0000256" key="3">
    <source>
        <dbReference type="ARBA" id="ARBA00022793"/>
    </source>
</evidence>
<feature type="region of interest" description="Disordered" evidence="8">
    <location>
        <begin position="1"/>
        <end position="80"/>
    </location>
</feature>
<dbReference type="Proteomes" id="UP000682416">
    <property type="component" value="Chromosome"/>
</dbReference>
<evidence type="ECO:0000256" key="7">
    <source>
        <dbReference type="RuleBase" id="RU000382"/>
    </source>
</evidence>
<dbReference type="KEGG" id="nec:KGD82_11985"/>
<dbReference type="AlphaFoldDB" id="A0A975LCY1"/>
<evidence type="ECO:0000256" key="8">
    <source>
        <dbReference type="SAM" id="MobiDB-lite"/>
    </source>
</evidence>
<evidence type="ECO:0000256" key="4">
    <source>
        <dbReference type="ARBA" id="ARBA00022898"/>
    </source>
</evidence>
<gene>
    <name evidence="9" type="ORF">KGD82_11985</name>
</gene>
<dbReference type="PANTHER" id="PTHR11999:SF70">
    <property type="entry name" value="MIP05841P"/>
    <property type="match status" value="1"/>
</dbReference>
<dbReference type="GO" id="GO:0019752">
    <property type="term" value="P:carboxylic acid metabolic process"/>
    <property type="evidence" value="ECO:0007669"/>
    <property type="project" value="InterPro"/>
</dbReference>
<keyword evidence="9" id="KW-0808">Transferase</keyword>
<comment type="cofactor">
    <cofactor evidence="1 6 7">
        <name>pyridoxal 5'-phosphate</name>
        <dbReference type="ChEBI" id="CHEBI:597326"/>
    </cofactor>
</comment>
<keyword evidence="4 6" id="KW-0663">Pyridoxal phosphate</keyword>
<feature type="modified residue" description="N6-(pyridoxal phosphate)lysine" evidence="6">
    <location>
        <position position="323"/>
    </location>
</feature>
<accession>A0A975LCY1</accession>
<sequence length="497" mass="54027">MTCPVREAPTGCATSPAISRSRCCERRPHEPAGVPGARVPDDRLDRRLLGEPGEPSRRRSGGAGFRARAAPQDPPESGEPFERLLQDMEDVVAPALLHWQHPRFFGYFPANASGPAVLGDLLASGLGVQGMNWNTSPACTEVEQQMLEWTRRALGLPERFRDGGVIQDTASSAVLVAVLAALQRATEGRSRETGTGGRRYAVYLTSETHSAATKAAVIAGLGLGSVRTVATGSDGSMLPEELRARIEADRGDGVTPLMVVATRGTTSALAFDPLEEVGAVCRSHGVWLHVDAAYAGVAAVCEELRWVNDGVGYADSYCTNPHKWLLTNFDCDLFWVADREALTGALSVLPEYLRNSASDSGRVTDFRHWQIPLGRRFRALKLWSVLRWYGVAGLRDHVRVGVEHARLFADLVRADDRFELTRDPCLGLVCFRLTADGGTSEAQHRLMETVNAEGTTFLTHSEADGRVFLRFATGGTFTRDHHVVEAWKALQGAVTEG</sequence>
<dbReference type="GO" id="GO:0004058">
    <property type="term" value="F:aromatic-L-amino-acid decarboxylase activity"/>
    <property type="evidence" value="ECO:0007669"/>
    <property type="project" value="UniProtKB-ARBA"/>
</dbReference>
<name>A0A975LCY1_9ACTN</name>
<dbReference type="GO" id="GO:0008483">
    <property type="term" value="F:transaminase activity"/>
    <property type="evidence" value="ECO:0007669"/>
    <property type="project" value="UniProtKB-KW"/>
</dbReference>
<dbReference type="InterPro" id="IPR010977">
    <property type="entry name" value="Aromatic_deC"/>
</dbReference>
<feature type="compositionally biased region" description="Basic and acidic residues" evidence="8">
    <location>
        <begin position="39"/>
        <end position="57"/>
    </location>
</feature>
<dbReference type="GO" id="GO:0030170">
    <property type="term" value="F:pyridoxal phosphate binding"/>
    <property type="evidence" value="ECO:0007669"/>
    <property type="project" value="InterPro"/>
</dbReference>
<keyword evidence="10" id="KW-1185">Reference proteome</keyword>
<dbReference type="EMBL" id="CP074402">
    <property type="protein sequence ID" value="QVJ02867.1"/>
    <property type="molecule type" value="Genomic_DNA"/>
</dbReference>
<dbReference type="GO" id="GO:0005737">
    <property type="term" value="C:cytoplasm"/>
    <property type="evidence" value="ECO:0007669"/>
    <property type="project" value="TreeGrafter"/>
</dbReference>
<dbReference type="GO" id="GO:0006520">
    <property type="term" value="P:amino acid metabolic process"/>
    <property type="evidence" value="ECO:0007669"/>
    <property type="project" value="InterPro"/>
</dbReference>
<reference evidence="9" key="1">
    <citation type="submission" date="2021-05" db="EMBL/GenBank/DDBJ databases">
        <authorList>
            <person name="Kaiqin L."/>
            <person name="Jian G."/>
        </authorList>
    </citation>
    <scope>NUCLEOTIDE SEQUENCE</scope>
    <source>
        <strain evidence="9">HDS5</strain>
    </source>
</reference>
<keyword evidence="9" id="KW-0032">Aminotransferase</keyword>
<evidence type="ECO:0000256" key="5">
    <source>
        <dbReference type="ARBA" id="ARBA00023239"/>
    </source>
</evidence>
<dbReference type="InterPro" id="IPR015422">
    <property type="entry name" value="PyrdxlP-dep_Trfase_small"/>
</dbReference>
<organism evidence="9 10">
    <name type="scientific">Nocardiopsis eucommiae</name>
    <dbReference type="NCBI Taxonomy" id="2831970"/>
    <lineage>
        <taxon>Bacteria</taxon>
        <taxon>Bacillati</taxon>
        <taxon>Actinomycetota</taxon>
        <taxon>Actinomycetes</taxon>
        <taxon>Streptosporangiales</taxon>
        <taxon>Nocardiopsidaceae</taxon>
        <taxon>Nocardiopsis</taxon>
    </lineage>
</organism>
<dbReference type="Gene3D" id="1.20.1340.10">
    <property type="entry name" value="dopa decarboxylase, N-terminal domain"/>
    <property type="match status" value="1"/>
</dbReference>
<dbReference type="PRINTS" id="PR00800">
    <property type="entry name" value="YHDCRBOXLASE"/>
</dbReference>
<comment type="similarity">
    <text evidence="2 7">Belongs to the group II decarboxylase family.</text>
</comment>
<protein>
    <submittedName>
        <fullName evidence="9">Aspartate aminotransferase family protein</fullName>
    </submittedName>
</protein>
<evidence type="ECO:0000256" key="2">
    <source>
        <dbReference type="ARBA" id="ARBA00009533"/>
    </source>
</evidence>
<keyword evidence="3" id="KW-0210">Decarboxylase</keyword>
<dbReference type="Pfam" id="PF00282">
    <property type="entry name" value="Pyridoxal_deC"/>
    <property type="match status" value="1"/>
</dbReference>
<dbReference type="InterPro" id="IPR002129">
    <property type="entry name" value="PyrdxlP-dep_de-COase"/>
</dbReference>
<dbReference type="Gene3D" id="3.40.640.10">
    <property type="entry name" value="Type I PLP-dependent aspartate aminotransferase-like (Major domain)"/>
    <property type="match status" value="1"/>
</dbReference>
<evidence type="ECO:0000256" key="1">
    <source>
        <dbReference type="ARBA" id="ARBA00001933"/>
    </source>
</evidence>
<evidence type="ECO:0000313" key="9">
    <source>
        <dbReference type="EMBL" id="QVJ02867.1"/>
    </source>
</evidence>
<proteinExistence type="inferred from homology"/>